<dbReference type="HAMAP" id="MF_00105">
    <property type="entry name" value="GreA_GreB"/>
    <property type="match status" value="1"/>
</dbReference>
<evidence type="ECO:0000313" key="9">
    <source>
        <dbReference type="Proteomes" id="UP000054698"/>
    </source>
</evidence>
<dbReference type="GO" id="GO:0006354">
    <property type="term" value="P:DNA-templated transcription elongation"/>
    <property type="evidence" value="ECO:0007669"/>
    <property type="project" value="TreeGrafter"/>
</dbReference>
<dbReference type="InterPro" id="IPR036953">
    <property type="entry name" value="GreA/GreB_C_sf"/>
</dbReference>
<dbReference type="NCBIfam" id="NF002506">
    <property type="entry name" value="PRK01885.1"/>
    <property type="match status" value="1"/>
</dbReference>
<dbReference type="SUPFAM" id="SSF46557">
    <property type="entry name" value="GreA transcript cleavage protein, N-terminal domain"/>
    <property type="match status" value="1"/>
</dbReference>
<dbReference type="STRING" id="453.Lfee_1645"/>
<evidence type="ECO:0000259" key="6">
    <source>
        <dbReference type="Pfam" id="PF03449"/>
    </source>
</evidence>
<dbReference type="GO" id="GO:0070063">
    <property type="term" value="F:RNA polymerase binding"/>
    <property type="evidence" value="ECO:0007669"/>
    <property type="project" value="InterPro"/>
</dbReference>
<dbReference type="InterPro" id="IPR028624">
    <property type="entry name" value="Tscrpt_elong_fac_GreA/B"/>
</dbReference>
<evidence type="ECO:0000256" key="4">
    <source>
        <dbReference type="HAMAP-Rule" id="MF_00930"/>
    </source>
</evidence>
<comment type="similarity">
    <text evidence="4">Belongs to the GreA/GreB family. GreB subfamily.</text>
</comment>
<proteinExistence type="inferred from homology"/>
<evidence type="ECO:0000313" key="10">
    <source>
        <dbReference type="Proteomes" id="UP000251942"/>
    </source>
</evidence>
<keyword evidence="7" id="KW-0648">Protein biosynthesis</keyword>
<dbReference type="GO" id="GO:0032784">
    <property type="term" value="P:regulation of DNA-templated transcription elongation"/>
    <property type="evidence" value="ECO:0007669"/>
    <property type="project" value="UniProtKB-UniRule"/>
</dbReference>
<organism evidence="7 9">
    <name type="scientific">Legionella feeleii</name>
    <dbReference type="NCBI Taxonomy" id="453"/>
    <lineage>
        <taxon>Bacteria</taxon>
        <taxon>Pseudomonadati</taxon>
        <taxon>Pseudomonadota</taxon>
        <taxon>Gammaproteobacteria</taxon>
        <taxon>Legionellales</taxon>
        <taxon>Legionellaceae</taxon>
        <taxon>Legionella</taxon>
    </lineage>
</organism>
<reference evidence="8 10" key="2">
    <citation type="submission" date="2018-06" db="EMBL/GenBank/DDBJ databases">
        <authorList>
            <consortium name="Pathogen Informatics"/>
            <person name="Doyle S."/>
        </authorList>
    </citation>
    <scope>NUCLEOTIDE SEQUENCE [LARGE SCALE GENOMIC DNA]</scope>
    <source>
        <strain evidence="8 10">NCTC12022</strain>
    </source>
</reference>
<dbReference type="OrthoDB" id="5511940at2"/>
<dbReference type="FunFam" id="1.10.287.180:FF:000001">
    <property type="entry name" value="Transcription elongation factor GreA"/>
    <property type="match status" value="1"/>
</dbReference>
<comment type="function">
    <text evidence="4">Necessary for efficient RNA polymerase transcription elongation past template-encoded arresting sites. The arresting sites in DNA have the property of trapping a certain fraction of elongating RNA polymerases that pass through, resulting in locked ternary complexes. Cleavage of the nascent transcript by cleavage factors such as GreA or GreB allows the resumption of elongation from the new 3'terminus. GreB releases sequences of up to 9 nucleotides in length.</text>
</comment>
<dbReference type="Gene3D" id="1.10.287.180">
    <property type="entry name" value="Transcription elongation factor, GreA/GreB, N-terminal domain"/>
    <property type="match status" value="1"/>
</dbReference>
<dbReference type="PANTHER" id="PTHR30437:SF6">
    <property type="entry name" value="TRANSCRIPTION ELONGATION FACTOR GREB"/>
    <property type="match status" value="1"/>
</dbReference>
<keyword evidence="2 4" id="KW-0238">DNA-binding</keyword>
<dbReference type="GO" id="GO:0003677">
    <property type="term" value="F:DNA binding"/>
    <property type="evidence" value="ECO:0007669"/>
    <property type="project" value="UniProtKB-UniRule"/>
</dbReference>
<keyword evidence="9" id="KW-1185">Reference proteome</keyword>
<dbReference type="PROSITE" id="PS00829">
    <property type="entry name" value="GREAB_1"/>
    <property type="match status" value="1"/>
</dbReference>
<dbReference type="NCBIfam" id="TIGR01461">
    <property type="entry name" value="greB"/>
    <property type="match status" value="1"/>
</dbReference>
<accession>A0A0W0TMI8</accession>
<evidence type="ECO:0000313" key="7">
    <source>
        <dbReference type="EMBL" id="KTC96733.1"/>
    </source>
</evidence>
<dbReference type="Proteomes" id="UP000251942">
    <property type="component" value="Unassembled WGS sequence"/>
</dbReference>
<name>A0A0W0TMI8_9GAMM</name>
<dbReference type="SUPFAM" id="SSF54534">
    <property type="entry name" value="FKBP-like"/>
    <property type="match status" value="1"/>
</dbReference>
<keyword evidence="1 4" id="KW-0805">Transcription regulation</keyword>
<evidence type="ECO:0000259" key="5">
    <source>
        <dbReference type="Pfam" id="PF01272"/>
    </source>
</evidence>
<dbReference type="PIRSF" id="PIRSF006092">
    <property type="entry name" value="GreA_GreB"/>
    <property type="match status" value="1"/>
</dbReference>
<evidence type="ECO:0000313" key="8">
    <source>
        <dbReference type="EMBL" id="SPX60595.1"/>
    </source>
</evidence>
<keyword evidence="3 4" id="KW-0804">Transcription</keyword>
<evidence type="ECO:0000256" key="3">
    <source>
        <dbReference type="ARBA" id="ARBA00023163"/>
    </source>
</evidence>
<feature type="domain" description="Transcription elongation factor GreA/GreB N-terminal" evidence="6">
    <location>
        <begin position="27"/>
        <end position="97"/>
    </location>
</feature>
<evidence type="ECO:0000256" key="2">
    <source>
        <dbReference type="ARBA" id="ARBA00023125"/>
    </source>
</evidence>
<dbReference type="HAMAP" id="MF_00930">
    <property type="entry name" value="GreB"/>
    <property type="match status" value="1"/>
</dbReference>
<dbReference type="AlphaFoldDB" id="A0A0W0TMI8"/>
<dbReference type="InterPro" id="IPR036805">
    <property type="entry name" value="Tscrpt_elong_fac_GreA/B_N_sf"/>
</dbReference>
<dbReference type="PANTHER" id="PTHR30437">
    <property type="entry name" value="TRANSCRIPTION ELONGATION FACTOR GREA"/>
    <property type="match status" value="1"/>
</dbReference>
<dbReference type="EMBL" id="UASS01000011">
    <property type="protein sequence ID" value="SPX60595.1"/>
    <property type="molecule type" value="Genomic_DNA"/>
</dbReference>
<dbReference type="InterPro" id="IPR022691">
    <property type="entry name" value="Tscrpt_elong_fac_GreA/B_N"/>
</dbReference>
<gene>
    <name evidence="4 7" type="primary">greB</name>
    <name evidence="7" type="ORF">Lfee_1645</name>
    <name evidence="8" type="ORF">NCTC12022_01327</name>
</gene>
<evidence type="ECO:0000256" key="1">
    <source>
        <dbReference type="ARBA" id="ARBA00023015"/>
    </source>
</evidence>
<keyword evidence="7" id="KW-0251">Elongation factor</keyword>
<dbReference type="InterPro" id="IPR006358">
    <property type="entry name" value="Tscrpt_elong_fac_GreB"/>
</dbReference>
<dbReference type="InterPro" id="IPR018151">
    <property type="entry name" value="TF_GreA/GreB_CS"/>
</dbReference>
<sequence length="181" mass="20381">MTKAFTREDDEYIEPERPDTVLPTIKNYMTPVGFAMLQSELRDLVSNERPEIVKVVSWAAGNGDRSENGDYIYGKKRLREIDRRIRYLTKRLESAQIVDPKLQVGLTQVFFGATVEYSNENGESHTVKIVGVDEADISAGKISWISPLAKTLLKARVGDRVTLRVNGEESKLTVTTISYVV</sequence>
<dbReference type="Pfam" id="PF01272">
    <property type="entry name" value="GreA_GreB"/>
    <property type="match status" value="1"/>
</dbReference>
<dbReference type="GO" id="GO:0003746">
    <property type="term" value="F:translation elongation factor activity"/>
    <property type="evidence" value="ECO:0007669"/>
    <property type="project" value="UniProtKB-KW"/>
</dbReference>
<dbReference type="Proteomes" id="UP000054698">
    <property type="component" value="Unassembled WGS sequence"/>
</dbReference>
<dbReference type="InterPro" id="IPR001437">
    <property type="entry name" value="Tscrpt_elong_fac_GreA/B_C"/>
</dbReference>
<dbReference type="EMBL" id="LNYB01000080">
    <property type="protein sequence ID" value="KTC96733.1"/>
    <property type="molecule type" value="Genomic_DNA"/>
</dbReference>
<dbReference type="InterPro" id="IPR023459">
    <property type="entry name" value="Tscrpt_elong_fac_GreA/B_fam"/>
</dbReference>
<feature type="domain" description="Transcription elongation factor GreA/GreB C-terminal" evidence="5">
    <location>
        <begin position="108"/>
        <end position="179"/>
    </location>
</feature>
<reference evidence="7 9" key="1">
    <citation type="submission" date="2015-11" db="EMBL/GenBank/DDBJ databases">
        <title>Genomic analysis of 38 Legionella species identifies large and diverse effector repertoires.</title>
        <authorList>
            <person name="Burstein D."/>
            <person name="Amaro F."/>
            <person name="Zusman T."/>
            <person name="Lifshitz Z."/>
            <person name="Cohen O."/>
            <person name="Gilbert J.A."/>
            <person name="Pupko T."/>
            <person name="Shuman H.A."/>
            <person name="Segal G."/>
        </authorList>
    </citation>
    <scope>NUCLEOTIDE SEQUENCE [LARGE SCALE GENOMIC DNA]</scope>
    <source>
        <strain evidence="7 9">WO-44C</strain>
    </source>
</reference>
<dbReference type="PATRIC" id="fig|453.4.peg.1807"/>
<protein>
    <recommendedName>
        <fullName evidence="4">Transcription elongation factor GreB</fullName>
    </recommendedName>
    <alternativeName>
        <fullName evidence="4">Transcript cleavage factor GreB</fullName>
    </alternativeName>
</protein>
<dbReference type="Gene3D" id="3.10.50.30">
    <property type="entry name" value="Transcription elongation factor, GreA/GreB, C-terminal domain"/>
    <property type="match status" value="1"/>
</dbReference>
<dbReference type="Pfam" id="PF03449">
    <property type="entry name" value="GreA_GreB_N"/>
    <property type="match status" value="1"/>
</dbReference>